<evidence type="ECO:0000256" key="4">
    <source>
        <dbReference type="ARBA" id="ARBA00022989"/>
    </source>
</evidence>
<comment type="subcellular location">
    <subcellularLocation>
        <location evidence="1">Cell membrane</location>
        <topology evidence="1">Multi-pass membrane protein</topology>
    </subcellularLocation>
</comment>
<dbReference type="GO" id="GO:0005886">
    <property type="term" value="C:plasma membrane"/>
    <property type="evidence" value="ECO:0007669"/>
    <property type="project" value="UniProtKB-SubCell"/>
</dbReference>
<dbReference type="STRING" id="1385520.N802_18440"/>
<proteinExistence type="predicted"/>
<evidence type="ECO:0000313" key="9">
    <source>
        <dbReference type="Proteomes" id="UP000030002"/>
    </source>
</evidence>
<dbReference type="Pfam" id="PF00482">
    <property type="entry name" value="T2SSF"/>
    <property type="match status" value="1"/>
</dbReference>
<keyword evidence="4 6" id="KW-1133">Transmembrane helix</keyword>
<sequence>MLFVLGFGIILAAIGVLAVSLSTGGPTGVARSLVLIEHSLDRREVAKAELSGRDRILIPLLDATRGLATRLSPAGTTDRIARRLDRIGNPPAWPVERIMGAKGAALLVGALLGLVYGGGLTIKSLFLSAVLGAGLFFLPDVLLYNVALRRKDAVQRSLADALDMLTVCVEAGQGFDAALLQVARSVEGPIAGEFARVISEIQLGKSRADAFSALADRTSVAELKNFVSALVQADRLGVPIAGVLREQAKTMRLVRRQLAEEKAQKVPVKILFPLMLCILPVLFIVVMGPGVIQMMEAFSGRL</sequence>
<dbReference type="AlphaFoldDB" id="A0A0A0J6D4"/>
<dbReference type="InterPro" id="IPR018076">
    <property type="entry name" value="T2SS_GspF_dom"/>
</dbReference>
<feature type="domain" description="Type II secretion system protein GspF" evidence="7">
    <location>
        <begin position="162"/>
        <end position="287"/>
    </location>
</feature>
<keyword evidence="2" id="KW-1003">Cell membrane</keyword>
<evidence type="ECO:0000313" key="8">
    <source>
        <dbReference type="EMBL" id="KGN32344.1"/>
    </source>
</evidence>
<organism evidence="8 9">
    <name type="scientific">Knoellia sinensis KCTC 19936</name>
    <dbReference type="NCBI Taxonomy" id="1385520"/>
    <lineage>
        <taxon>Bacteria</taxon>
        <taxon>Bacillati</taxon>
        <taxon>Actinomycetota</taxon>
        <taxon>Actinomycetes</taxon>
        <taxon>Micrococcales</taxon>
        <taxon>Intrasporangiaceae</taxon>
        <taxon>Knoellia</taxon>
    </lineage>
</organism>
<reference evidence="8 9" key="1">
    <citation type="submission" date="2013-08" db="EMBL/GenBank/DDBJ databases">
        <title>The genome sequence of Knoellia sinensis.</title>
        <authorList>
            <person name="Zhu W."/>
            <person name="Wang G."/>
        </authorList>
    </citation>
    <scope>NUCLEOTIDE SEQUENCE [LARGE SCALE GENOMIC DNA]</scope>
    <source>
        <strain evidence="8 9">KCTC 19936</strain>
    </source>
</reference>
<dbReference type="Proteomes" id="UP000030002">
    <property type="component" value="Unassembled WGS sequence"/>
</dbReference>
<dbReference type="PANTHER" id="PTHR35007:SF2">
    <property type="entry name" value="PILUS ASSEMBLE PROTEIN"/>
    <property type="match status" value="1"/>
</dbReference>
<feature type="transmembrane region" description="Helical" evidence="6">
    <location>
        <begin position="270"/>
        <end position="292"/>
    </location>
</feature>
<evidence type="ECO:0000256" key="6">
    <source>
        <dbReference type="SAM" id="Phobius"/>
    </source>
</evidence>
<dbReference type="EMBL" id="AVPJ01000007">
    <property type="protein sequence ID" value="KGN32344.1"/>
    <property type="molecule type" value="Genomic_DNA"/>
</dbReference>
<feature type="transmembrane region" description="Helical" evidence="6">
    <location>
        <begin position="125"/>
        <end position="147"/>
    </location>
</feature>
<gene>
    <name evidence="8" type="ORF">N802_18440</name>
</gene>
<comment type="caution">
    <text evidence="8">The sequence shown here is derived from an EMBL/GenBank/DDBJ whole genome shotgun (WGS) entry which is preliminary data.</text>
</comment>
<keyword evidence="3 6" id="KW-0812">Transmembrane</keyword>
<evidence type="ECO:0000256" key="1">
    <source>
        <dbReference type="ARBA" id="ARBA00004651"/>
    </source>
</evidence>
<name>A0A0A0J6D4_9MICO</name>
<protein>
    <submittedName>
        <fullName evidence="8">Secretion system protein TadC</fullName>
    </submittedName>
</protein>
<keyword evidence="5 6" id="KW-0472">Membrane</keyword>
<dbReference type="OrthoDB" id="9810662at2"/>
<dbReference type="PANTHER" id="PTHR35007">
    <property type="entry name" value="INTEGRAL MEMBRANE PROTEIN-RELATED"/>
    <property type="match status" value="1"/>
</dbReference>
<evidence type="ECO:0000256" key="5">
    <source>
        <dbReference type="ARBA" id="ARBA00023136"/>
    </source>
</evidence>
<evidence type="ECO:0000256" key="3">
    <source>
        <dbReference type="ARBA" id="ARBA00022692"/>
    </source>
</evidence>
<dbReference type="eggNOG" id="COG2064">
    <property type="taxonomic scope" value="Bacteria"/>
</dbReference>
<keyword evidence="9" id="KW-1185">Reference proteome</keyword>
<dbReference type="RefSeq" id="WP_035916075.1">
    <property type="nucleotide sequence ID" value="NZ_AVPJ01000007.1"/>
</dbReference>
<evidence type="ECO:0000259" key="7">
    <source>
        <dbReference type="Pfam" id="PF00482"/>
    </source>
</evidence>
<evidence type="ECO:0000256" key="2">
    <source>
        <dbReference type="ARBA" id="ARBA00022475"/>
    </source>
</evidence>
<accession>A0A0A0J6D4</accession>